<keyword evidence="4" id="KW-1185">Reference proteome</keyword>
<gene>
    <name evidence="2" type="ORF">BT96DRAFT_1007061</name>
    <name evidence="3" type="ORF">BT96DRAFT_1007063</name>
</gene>
<accession>A0A6A4GJC7</accession>
<sequence>MEKLQSVLDSEKKKKDEDDANLLAEAFKALAEADKQGTYTTKVKNDLESSIADISTKINQLEGNLTRSASANNRLALLLLHAGIHAEVARALEMRTFLPHMSVETEKILSVLEGIQDTEVSEEHLGSYLSLQDDSARNLTKVCEWLETLL</sequence>
<evidence type="ECO:0000313" key="4">
    <source>
        <dbReference type="Proteomes" id="UP000799118"/>
    </source>
</evidence>
<keyword evidence="1" id="KW-0175">Coiled coil</keyword>
<dbReference type="Proteomes" id="UP000799118">
    <property type="component" value="Unassembled WGS sequence"/>
</dbReference>
<organism evidence="3 4">
    <name type="scientific">Gymnopus androsaceus JB14</name>
    <dbReference type="NCBI Taxonomy" id="1447944"/>
    <lineage>
        <taxon>Eukaryota</taxon>
        <taxon>Fungi</taxon>
        <taxon>Dikarya</taxon>
        <taxon>Basidiomycota</taxon>
        <taxon>Agaricomycotina</taxon>
        <taxon>Agaricomycetes</taxon>
        <taxon>Agaricomycetidae</taxon>
        <taxon>Agaricales</taxon>
        <taxon>Marasmiineae</taxon>
        <taxon>Omphalotaceae</taxon>
        <taxon>Gymnopus</taxon>
    </lineage>
</organism>
<evidence type="ECO:0000256" key="1">
    <source>
        <dbReference type="SAM" id="Coils"/>
    </source>
</evidence>
<reference evidence="3" key="1">
    <citation type="journal article" date="2019" name="Environ. Microbiol.">
        <title>Fungal ecological strategies reflected in gene transcription - a case study of two litter decomposers.</title>
        <authorList>
            <person name="Barbi F."/>
            <person name="Kohler A."/>
            <person name="Barry K."/>
            <person name="Baskaran P."/>
            <person name="Daum C."/>
            <person name="Fauchery L."/>
            <person name="Ihrmark K."/>
            <person name="Kuo A."/>
            <person name="LaButti K."/>
            <person name="Lipzen A."/>
            <person name="Morin E."/>
            <person name="Grigoriev I.V."/>
            <person name="Henrissat B."/>
            <person name="Lindahl B."/>
            <person name="Martin F."/>
        </authorList>
    </citation>
    <scope>NUCLEOTIDE SEQUENCE</scope>
    <source>
        <strain evidence="3">JB14</strain>
    </source>
</reference>
<evidence type="ECO:0000313" key="2">
    <source>
        <dbReference type="EMBL" id="KAE9385412.1"/>
    </source>
</evidence>
<dbReference type="AlphaFoldDB" id="A0A6A4GJC7"/>
<proteinExistence type="predicted"/>
<dbReference type="EMBL" id="ML769988">
    <property type="protein sequence ID" value="KAE9385414.1"/>
    <property type="molecule type" value="Genomic_DNA"/>
</dbReference>
<dbReference type="EMBL" id="ML769988">
    <property type="protein sequence ID" value="KAE9385412.1"/>
    <property type="molecule type" value="Genomic_DNA"/>
</dbReference>
<feature type="coiled-coil region" evidence="1">
    <location>
        <begin position="1"/>
        <end position="64"/>
    </location>
</feature>
<evidence type="ECO:0000313" key="3">
    <source>
        <dbReference type="EMBL" id="KAE9385414.1"/>
    </source>
</evidence>
<protein>
    <submittedName>
        <fullName evidence="3">Uncharacterized protein</fullName>
    </submittedName>
</protein>
<name>A0A6A4GJC7_9AGAR</name>